<dbReference type="AlphaFoldDB" id="A0A916LFF3"/>
<gene>
    <name evidence="2" type="ORF">ERS007739_04382</name>
</gene>
<organism evidence="2 3">
    <name type="scientific">Mycobacterium tuberculosis</name>
    <dbReference type="NCBI Taxonomy" id="1773"/>
    <lineage>
        <taxon>Bacteria</taxon>
        <taxon>Bacillati</taxon>
        <taxon>Actinomycetota</taxon>
        <taxon>Actinomycetes</taxon>
        <taxon>Mycobacteriales</taxon>
        <taxon>Mycobacteriaceae</taxon>
        <taxon>Mycobacterium</taxon>
        <taxon>Mycobacterium tuberculosis complex</taxon>
    </lineage>
</organism>
<feature type="compositionally biased region" description="Low complexity" evidence="1">
    <location>
        <begin position="19"/>
        <end position="42"/>
    </location>
</feature>
<feature type="compositionally biased region" description="Polar residues" evidence="1">
    <location>
        <begin position="1"/>
        <end position="16"/>
    </location>
</feature>
<evidence type="ECO:0000313" key="3">
    <source>
        <dbReference type="Proteomes" id="UP000039021"/>
    </source>
</evidence>
<dbReference type="EMBL" id="CSBK01002703">
    <property type="protein sequence ID" value="CPA12706.1"/>
    <property type="molecule type" value="Genomic_DNA"/>
</dbReference>
<reference evidence="3" key="1">
    <citation type="submission" date="2015-03" db="EMBL/GenBank/DDBJ databases">
        <authorList>
            <consortium name="Pathogen Informatics"/>
        </authorList>
    </citation>
    <scope>NUCLEOTIDE SEQUENCE [LARGE SCALE GENOMIC DNA]</scope>
    <source>
        <strain evidence="3">N09902308</strain>
    </source>
</reference>
<name>A0A916LFF3_MYCTX</name>
<dbReference type="Proteomes" id="UP000039021">
    <property type="component" value="Unassembled WGS sequence"/>
</dbReference>
<comment type="caution">
    <text evidence="2">The sequence shown here is derived from an EMBL/GenBank/DDBJ whole genome shotgun (WGS) entry which is preliminary data.</text>
</comment>
<sequence>MVSPFTETTWRSTSMRTGPDSSTPSLISESSSPPRRSTARMRAINSRAE</sequence>
<evidence type="ECO:0000256" key="1">
    <source>
        <dbReference type="SAM" id="MobiDB-lite"/>
    </source>
</evidence>
<evidence type="ECO:0000313" key="2">
    <source>
        <dbReference type="EMBL" id="CPA12706.1"/>
    </source>
</evidence>
<accession>A0A916LFF3</accession>
<feature type="region of interest" description="Disordered" evidence="1">
    <location>
        <begin position="1"/>
        <end position="49"/>
    </location>
</feature>
<protein>
    <submittedName>
        <fullName evidence="2">Uncharacterized protein</fullName>
    </submittedName>
</protein>
<proteinExistence type="predicted"/>